<evidence type="ECO:0000256" key="1">
    <source>
        <dbReference type="SAM" id="MobiDB-lite"/>
    </source>
</evidence>
<dbReference type="VEuPathDB" id="AmoebaDB:NAEGRDRAFT_58774"/>
<evidence type="ECO:0000313" key="3">
    <source>
        <dbReference type="Proteomes" id="UP000006671"/>
    </source>
</evidence>
<feature type="region of interest" description="Disordered" evidence="1">
    <location>
        <begin position="67"/>
        <end position="95"/>
    </location>
</feature>
<dbReference type="OMA" id="TWIRISH"/>
<accession>D2VNR4</accession>
<dbReference type="EMBL" id="GG738885">
    <property type="protein sequence ID" value="EFC41458.1"/>
    <property type="molecule type" value="Genomic_DNA"/>
</dbReference>
<dbReference type="KEGG" id="ngr:NAEGRDRAFT_58774"/>
<dbReference type="OrthoDB" id="10313949at2759"/>
<keyword evidence="3" id="KW-1185">Reference proteome</keyword>
<evidence type="ECO:0000313" key="2">
    <source>
        <dbReference type="EMBL" id="EFC41458.1"/>
    </source>
</evidence>
<feature type="compositionally biased region" description="Low complexity" evidence="1">
    <location>
        <begin position="12"/>
        <end position="26"/>
    </location>
</feature>
<feature type="region of interest" description="Disordered" evidence="1">
    <location>
        <begin position="1"/>
        <end position="26"/>
    </location>
</feature>
<reference evidence="2 3" key="1">
    <citation type="journal article" date="2010" name="Cell">
        <title>The genome of Naegleria gruberi illuminates early eukaryotic versatility.</title>
        <authorList>
            <person name="Fritz-Laylin L.K."/>
            <person name="Prochnik S.E."/>
            <person name="Ginger M.L."/>
            <person name="Dacks J.B."/>
            <person name="Carpenter M.L."/>
            <person name="Field M.C."/>
            <person name="Kuo A."/>
            <person name="Paredez A."/>
            <person name="Chapman J."/>
            <person name="Pham J."/>
            <person name="Shu S."/>
            <person name="Neupane R."/>
            <person name="Cipriano M."/>
            <person name="Mancuso J."/>
            <person name="Tu H."/>
            <person name="Salamov A."/>
            <person name="Lindquist E."/>
            <person name="Shapiro H."/>
            <person name="Lucas S."/>
            <person name="Grigoriev I.V."/>
            <person name="Cande W.Z."/>
            <person name="Fulton C."/>
            <person name="Rokhsar D.S."/>
            <person name="Dawson S.C."/>
        </authorList>
    </citation>
    <scope>NUCLEOTIDE SEQUENCE [LARGE SCALE GENOMIC DNA]</scope>
    <source>
        <strain evidence="2 3">NEG-M</strain>
    </source>
</reference>
<protein>
    <submittedName>
        <fullName evidence="2">Uncharacterized protein</fullName>
    </submittedName>
</protein>
<dbReference type="GeneID" id="8850765"/>
<dbReference type="Proteomes" id="UP000006671">
    <property type="component" value="Unassembled WGS sequence"/>
</dbReference>
<proteinExistence type="predicted"/>
<organism evidence="3">
    <name type="scientific">Naegleria gruberi</name>
    <name type="common">Amoeba</name>
    <dbReference type="NCBI Taxonomy" id="5762"/>
    <lineage>
        <taxon>Eukaryota</taxon>
        <taxon>Discoba</taxon>
        <taxon>Heterolobosea</taxon>
        <taxon>Tetramitia</taxon>
        <taxon>Eutetramitia</taxon>
        <taxon>Vahlkampfiidae</taxon>
        <taxon>Naegleria</taxon>
    </lineage>
</organism>
<dbReference type="InParanoid" id="D2VNR4"/>
<dbReference type="RefSeq" id="XP_002674202.1">
    <property type="nucleotide sequence ID" value="XM_002674156.1"/>
</dbReference>
<dbReference type="AlphaFoldDB" id="D2VNR4"/>
<sequence>MASNSSLKIEEFSSSENNNSSTSSCGVTTTTSAAFNDLPDSVLGNIMSFVFSSFKYQLNKPLISSSFHRTSNNNSEEQNHHHHNGEVNDSSLSSSIEQDCSPEELYHRSIYELETLPSVSQSPLHKYLHKNVKFHRSNNGANREFDEADDEDFDEDTNFGLIGSGDINYEQKMIGNFCEFLQNWISFASVNSKLRKFMKRSKSVGDLIEFDLINFAYFYMFNNEKLVSPTYSCVVEGQDVFVRNEYRTVVHQLFMDFIRVFVDREFVKRICLDCSYLFDWVPINGDSLIDDGDCKTFTIDPSPSTTPNYLEDYNKMFPNVNVLTINFTYRGKTEGYEENELSLDDLQSHLLTLDTSNFQTLSHWKHLNELRLCWHVDVDEDTQVLDLVLGSHLMQEFLNIVSEAKKINHLLYISVYINGSAFHVTRTESGQIICNDSYPTRVMEELSNVVDENSMLKLLYICIDHYGYAHYKKQPLQLSLMENILHIEINDITCPTINQLFNLSYPKLLTLILTDICAPSKEERDVAITSKFPKLEELLIKSKLNSTSRYTKFNLDLSHMKAEKIKKVCLYGVNDFLISKNSFGNVIETLEILVLKDNTFNYSHWFTSLSSLKNLRFKVEPTKKRVDETDYDDESVMLCTTRMKSCTTIVHDKLTNLHIKDRNTKGISVICPRLKELVVKAPNIESCEILCPTVKTIDLNDILMGFEQPHNHSGNFMKFIKYSSHQWKWHTPLLNQLNLMHSLRPNYTTNDNGGTNALILPNALISHVKELQVKLSVTTFDNEKELFPPLFARIDNLCGHKNLHGTLEKVKIKLDIATYYLSEPMLKHFRAVLEWNGNGNNAYDSDSMKLTIQQIIQVAKCVDHFTDHTMILDSPYLASLDVHLDEKVERTKISCPNLKRFELIDCNLPGRVKFSDETASSLEHICLVGICSPFNPPPHSFFQESENLRVGRSTPKIFCSIRAIASIGSFGYQKRIRPNST</sequence>
<gene>
    <name evidence="2" type="ORF">NAEGRDRAFT_58774</name>
</gene>
<name>D2VNR4_NAEGR</name>